<dbReference type="SMART" id="SM00177">
    <property type="entry name" value="ARF"/>
    <property type="match status" value="1"/>
</dbReference>
<sequence>MHKCFQSIAERPPFSWIHGEENHQFLMLGLEGAGKTTLLYKLRIEGWKSHEIILAMKNLKKSHEGGEPKDPAYHYEEFQSTTLGSYGIWDIPGDEVMRRLWPMFYRYLHISAVLFVVDAFSPDTFSLNEANLQRLRDAKAAIHYLLNEDELRTAAFVVILNMDTHTQAVQSKGASAVNLEEQKEMEGAILEMLGVPEIMQQNAHKDRFQTAVLNCSETSRKDPKWEQILKDVYRIQLAVKG</sequence>
<keyword evidence="6" id="KW-1185">Reference proteome</keyword>
<protein>
    <recommendedName>
        <fullName evidence="7">ADP-ribosylation factor</fullName>
    </recommendedName>
</protein>
<evidence type="ECO:0000256" key="3">
    <source>
        <dbReference type="PIRSR" id="PIRSR606689-1"/>
    </source>
</evidence>
<dbReference type="Proteomes" id="UP000654075">
    <property type="component" value="Unassembled WGS sequence"/>
</dbReference>
<dbReference type="GO" id="GO:0005525">
    <property type="term" value="F:GTP binding"/>
    <property type="evidence" value="ECO:0007669"/>
    <property type="project" value="UniProtKB-KW"/>
</dbReference>
<keyword evidence="4" id="KW-0479">Metal-binding</keyword>
<reference evidence="5" key="1">
    <citation type="submission" date="2021-02" db="EMBL/GenBank/DDBJ databases">
        <authorList>
            <person name="Dougan E. K."/>
            <person name="Rhodes N."/>
            <person name="Thang M."/>
            <person name="Chan C."/>
        </authorList>
    </citation>
    <scope>NUCLEOTIDE SEQUENCE</scope>
</reference>
<dbReference type="AlphaFoldDB" id="A0A813ENR9"/>
<feature type="binding site" evidence="3">
    <location>
        <position position="93"/>
    </location>
    <ligand>
        <name>GTP</name>
        <dbReference type="ChEBI" id="CHEBI:37565"/>
    </ligand>
</feature>
<name>A0A813ENR9_POLGL</name>
<dbReference type="SUPFAM" id="SSF52540">
    <property type="entry name" value="P-loop containing nucleoside triphosphate hydrolases"/>
    <property type="match status" value="1"/>
</dbReference>
<feature type="binding site" evidence="4">
    <location>
        <position position="36"/>
    </location>
    <ligand>
        <name>Mg(2+)</name>
        <dbReference type="ChEBI" id="CHEBI:18420"/>
    </ligand>
</feature>
<evidence type="ECO:0000256" key="2">
    <source>
        <dbReference type="ARBA" id="ARBA00023134"/>
    </source>
</evidence>
<gene>
    <name evidence="5" type="ORF">PGLA1383_LOCUS20973</name>
</gene>
<feature type="binding site" evidence="3">
    <location>
        <begin position="29"/>
        <end position="36"/>
    </location>
    <ligand>
        <name>GTP</name>
        <dbReference type="ChEBI" id="CHEBI:37565"/>
    </ligand>
</feature>
<feature type="binding site" evidence="4">
    <location>
        <position position="62"/>
    </location>
    <ligand>
        <name>Mg(2+)</name>
        <dbReference type="ChEBI" id="CHEBI:18420"/>
    </ligand>
</feature>
<organism evidence="5 6">
    <name type="scientific">Polarella glacialis</name>
    <name type="common">Dinoflagellate</name>
    <dbReference type="NCBI Taxonomy" id="89957"/>
    <lineage>
        <taxon>Eukaryota</taxon>
        <taxon>Sar</taxon>
        <taxon>Alveolata</taxon>
        <taxon>Dinophyceae</taxon>
        <taxon>Suessiales</taxon>
        <taxon>Suessiaceae</taxon>
        <taxon>Polarella</taxon>
    </lineage>
</organism>
<keyword evidence="2 3" id="KW-0342">GTP-binding</keyword>
<dbReference type="InterPro" id="IPR024156">
    <property type="entry name" value="Small_GTPase_ARF"/>
</dbReference>
<dbReference type="PANTHER" id="PTHR11711">
    <property type="entry name" value="ADP RIBOSYLATION FACTOR-RELATED"/>
    <property type="match status" value="1"/>
</dbReference>
<dbReference type="InterPro" id="IPR027417">
    <property type="entry name" value="P-loop_NTPase"/>
</dbReference>
<dbReference type="GO" id="GO:0046872">
    <property type="term" value="F:metal ion binding"/>
    <property type="evidence" value="ECO:0007669"/>
    <property type="project" value="UniProtKB-KW"/>
</dbReference>
<dbReference type="Pfam" id="PF00025">
    <property type="entry name" value="Arf"/>
    <property type="match status" value="1"/>
</dbReference>
<dbReference type="GO" id="GO:0003924">
    <property type="term" value="F:GTPase activity"/>
    <property type="evidence" value="ECO:0007669"/>
    <property type="project" value="InterPro"/>
</dbReference>
<accession>A0A813ENR9</accession>
<proteinExistence type="predicted"/>
<evidence type="ECO:0000256" key="1">
    <source>
        <dbReference type="ARBA" id="ARBA00022741"/>
    </source>
</evidence>
<comment type="caution">
    <text evidence="5">The sequence shown here is derived from an EMBL/GenBank/DDBJ whole genome shotgun (WGS) entry which is preliminary data.</text>
</comment>
<keyword evidence="4" id="KW-0460">Magnesium</keyword>
<evidence type="ECO:0008006" key="7">
    <source>
        <dbReference type="Google" id="ProtNLM"/>
    </source>
</evidence>
<evidence type="ECO:0000256" key="4">
    <source>
        <dbReference type="PIRSR" id="PIRSR606689-2"/>
    </source>
</evidence>
<dbReference type="OrthoDB" id="414781at2759"/>
<dbReference type="PROSITE" id="PS51417">
    <property type="entry name" value="ARF"/>
    <property type="match status" value="1"/>
</dbReference>
<evidence type="ECO:0000313" key="5">
    <source>
        <dbReference type="EMBL" id="CAE8602736.1"/>
    </source>
</evidence>
<dbReference type="Gene3D" id="3.40.50.300">
    <property type="entry name" value="P-loop containing nucleotide triphosphate hydrolases"/>
    <property type="match status" value="1"/>
</dbReference>
<keyword evidence="1 3" id="KW-0547">Nucleotide-binding</keyword>
<dbReference type="EMBL" id="CAJNNV010014606">
    <property type="protein sequence ID" value="CAE8602736.1"/>
    <property type="molecule type" value="Genomic_DNA"/>
</dbReference>
<dbReference type="InterPro" id="IPR006689">
    <property type="entry name" value="Small_GTPase_ARF/SAR"/>
</dbReference>
<evidence type="ECO:0000313" key="6">
    <source>
        <dbReference type="Proteomes" id="UP000654075"/>
    </source>
</evidence>